<keyword evidence="2" id="KW-1185">Reference proteome</keyword>
<sequence length="156" mass="18095">MIHVRLARKLEYVKDYMSGVVRPKLLYDAARKFVTKPLPIEEGITLSHNWTLSEQETNSSETDLEDEFYIDNARFKTMLVNNNLDCSFSGQNHESIRIAPAQNFMPTSILFDEKCEYMAFHTIFGGYKLNPKHNDKSISYSDIAKSMALRYDRRVA</sequence>
<accession>A0AAE1LWD4</accession>
<evidence type="ECO:0000313" key="2">
    <source>
        <dbReference type="Proteomes" id="UP001219518"/>
    </source>
</evidence>
<name>A0AAE1LWD4_9NEOP</name>
<proteinExistence type="predicted"/>
<organism evidence="1 2">
    <name type="scientific">Frankliniella fusca</name>
    <dbReference type="NCBI Taxonomy" id="407009"/>
    <lineage>
        <taxon>Eukaryota</taxon>
        <taxon>Metazoa</taxon>
        <taxon>Ecdysozoa</taxon>
        <taxon>Arthropoda</taxon>
        <taxon>Hexapoda</taxon>
        <taxon>Insecta</taxon>
        <taxon>Pterygota</taxon>
        <taxon>Neoptera</taxon>
        <taxon>Paraneoptera</taxon>
        <taxon>Thysanoptera</taxon>
        <taxon>Terebrantia</taxon>
        <taxon>Thripoidea</taxon>
        <taxon>Thripidae</taxon>
        <taxon>Frankliniella</taxon>
    </lineage>
</organism>
<dbReference type="AlphaFoldDB" id="A0AAE1LWD4"/>
<gene>
    <name evidence="1" type="ORF">KUF71_011345</name>
</gene>
<dbReference type="EMBL" id="JAHWGI010001434">
    <property type="protein sequence ID" value="KAK3932017.1"/>
    <property type="molecule type" value="Genomic_DNA"/>
</dbReference>
<dbReference type="Proteomes" id="UP001219518">
    <property type="component" value="Unassembled WGS sequence"/>
</dbReference>
<protein>
    <submittedName>
        <fullName evidence="1">Replicase polyprotein 1ab</fullName>
    </submittedName>
</protein>
<reference evidence="1" key="2">
    <citation type="journal article" date="2023" name="BMC Genomics">
        <title>Pest status, molecular evolution, and epigenetic factors derived from the genome assembly of Frankliniella fusca, a thysanopteran phytovirus vector.</title>
        <authorList>
            <person name="Catto M.A."/>
            <person name="Labadie P.E."/>
            <person name="Jacobson A.L."/>
            <person name="Kennedy G.G."/>
            <person name="Srinivasan R."/>
            <person name="Hunt B.G."/>
        </authorList>
    </citation>
    <scope>NUCLEOTIDE SEQUENCE</scope>
    <source>
        <strain evidence="1">PL_HMW_Pooled</strain>
    </source>
</reference>
<reference evidence="1" key="1">
    <citation type="submission" date="2021-07" db="EMBL/GenBank/DDBJ databases">
        <authorList>
            <person name="Catto M.A."/>
            <person name="Jacobson A."/>
            <person name="Kennedy G."/>
            <person name="Labadie P."/>
            <person name="Hunt B.G."/>
            <person name="Srinivasan R."/>
        </authorList>
    </citation>
    <scope>NUCLEOTIDE SEQUENCE</scope>
    <source>
        <strain evidence="1">PL_HMW_Pooled</strain>
        <tissue evidence="1">Head</tissue>
    </source>
</reference>
<comment type="caution">
    <text evidence="1">The sequence shown here is derived from an EMBL/GenBank/DDBJ whole genome shotgun (WGS) entry which is preliminary data.</text>
</comment>
<evidence type="ECO:0000313" key="1">
    <source>
        <dbReference type="EMBL" id="KAK3932017.1"/>
    </source>
</evidence>